<gene>
    <name evidence="1" type="ORF">F5985_16500</name>
</gene>
<protein>
    <submittedName>
        <fullName evidence="1">Uncharacterized protein</fullName>
    </submittedName>
</protein>
<sequence>MNTTFKEPALHDMYTLYRWYVDNRDCCMLQAAEAVDRSTAEQLTANERSTLMDFREGFTVNLKIASGKDQYFGIVGLHTLMHTEAAALFDRALAKVNAALNMQRRAAN</sequence>
<dbReference type="AlphaFoldDB" id="A0A7C9NXQ2"/>
<organism evidence="1 2">
    <name type="scientific">Malikia spinosa</name>
    <dbReference type="NCBI Taxonomy" id="86180"/>
    <lineage>
        <taxon>Bacteria</taxon>
        <taxon>Pseudomonadati</taxon>
        <taxon>Pseudomonadota</taxon>
        <taxon>Betaproteobacteria</taxon>
        <taxon>Burkholderiales</taxon>
        <taxon>Comamonadaceae</taxon>
        <taxon>Malikia</taxon>
    </lineage>
</organism>
<dbReference type="Proteomes" id="UP000481947">
    <property type="component" value="Unassembled WGS sequence"/>
</dbReference>
<evidence type="ECO:0000313" key="1">
    <source>
        <dbReference type="EMBL" id="MYZ53684.1"/>
    </source>
</evidence>
<proteinExistence type="predicted"/>
<dbReference type="EMBL" id="VYSB01000025">
    <property type="protein sequence ID" value="MYZ53684.1"/>
    <property type="molecule type" value="Genomic_DNA"/>
</dbReference>
<reference evidence="1 2" key="1">
    <citation type="submission" date="2019-09" db="EMBL/GenBank/DDBJ databases">
        <title>Identification of Malikia spinosa a prominent benzene-, toluene-, and ethylbenzene-degrading bacterium: enrichment, isolation and whole genome sequencing.</title>
        <authorList>
            <person name="Tancsics A."/>
            <person name="Revesz F."/>
            <person name="Kriszt B."/>
        </authorList>
    </citation>
    <scope>NUCLEOTIDE SEQUENCE [LARGE SCALE GENOMIC DNA]</scope>
    <source>
        <strain evidence="1 2">AB6</strain>
    </source>
</reference>
<comment type="caution">
    <text evidence="1">The sequence shown here is derived from an EMBL/GenBank/DDBJ whole genome shotgun (WGS) entry which is preliminary data.</text>
</comment>
<dbReference type="RefSeq" id="WP_161126227.1">
    <property type="nucleotide sequence ID" value="NZ_VYSB01000025.1"/>
</dbReference>
<evidence type="ECO:0000313" key="2">
    <source>
        <dbReference type="Proteomes" id="UP000481947"/>
    </source>
</evidence>
<name>A0A7C9NXQ2_9BURK</name>
<accession>A0A7C9NXQ2</accession>